<keyword evidence="8" id="KW-0671">Queuosine biosynthesis</keyword>
<dbReference type="UniPathway" id="UPA00391"/>
<dbReference type="CDD" id="cd01335">
    <property type="entry name" value="Radical_SAM"/>
    <property type="match status" value="1"/>
</dbReference>
<dbReference type="RefSeq" id="WP_106541798.1">
    <property type="nucleotide sequence ID" value="NZ_BLAU01000001.1"/>
</dbReference>
<keyword evidence="4 8" id="KW-0460">Magnesium</keyword>
<comment type="similarity">
    <text evidence="8">Belongs to the radical SAM superfamily. 7-carboxy-7-deazaguanine synthase family.</text>
</comment>
<comment type="cofactor">
    <cofactor evidence="8">
        <name>[4Fe-4S] cluster</name>
        <dbReference type="ChEBI" id="CHEBI:49883"/>
    </cofactor>
    <text evidence="8">Binds 1 [4Fe-4S] cluster. The cluster is coordinated with 3 cysteines and an exchangeable S-adenosyl-L-methionine.</text>
</comment>
<evidence type="ECO:0000313" key="12">
    <source>
        <dbReference type="Proteomes" id="UP000240621"/>
    </source>
</evidence>
<sequence length="289" mass="31815">MAASLLLVNNGIFPITRDAEGKLLTDVPATGLQHPGTIQGEGKLVGTASLFIRLSGCNLRCMWNIPGGGVSACDTPDSSFDVSKNQLWKVDEIIETVRHNLGDMCHVVITGGEPTIQHRSLKELCRRLKEEFDVLITIETNGTLFDEELARHIDLFSISPKLSDSLVTEEKLKQLPQQLAEKVAAAPSQKTPCPDVIQQYIDVCLNSNGEKDFQLKFVMSGSENTESIHEEVLNHISGWKPSDILAMPLGGNHQTLGKTSLRVLETAIQHGWRYCPRIHIDLFGDKPGV</sequence>
<dbReference type="GO" id="GO:0000287">
    <property type="term" value="F:magnesium ion binding"/>
    <property type="evidence" value="ECO:0007669"/>
    <property type="project" value="UniProtKB-UniRule"/>
</dbReference>
<feature type="binding site" evidence="8">
    <location>
        <position position="75"/>
    </location>
    <ligand>
        <name>Mg(2+)</name>
        <dbReference type="ChEBI" id="CHEBI:18420"/>
    </ligand>
</feature>
<dbReference type="PANTHER" id="PTHR42836:SF1">
    <property type="entry name" value="7-CARBOXY-7-DEAZAGUANINE SYNTHASE"/>
    <property type="match status" value="1"/>
</dbReference>
<keyword evidence="5 8" id="KW-0408">Iron</keyword>
<dbReference type="GO" id="GO:0016840">
    <property type="term" value="F:carbon-nitrogen lyase activity"/>
    <property type="evidence" value="ECO:0007669"/>
    <property type="project" value="UniProtKB-UniRule"/>
</dbReference>
<comment type="pathway">
    <text evidence="8">Purine metabolism; 7-cyano-7-deazaguanine biosynthesis.</text>
</comment>
<feature type="binding site" evidence="8">
    <location>
        <position position="110"/>
    </location>
    <ligand>
        <name>substrate</name>
    </ligand>
</feature>
<dbReference type="GO" id="GO:1904047">
    <property type="term" value="F:S-adenosyl-L-methionine binding"/>
    <property type="evidence" value="ECO:0007669"/>
    <property type="project" value="UniProtKB-UniRule"/>
</dbReference>
<proteinExistence type="inferred from homology"/>
<evidence type="ECO:0000256" key="7">
    <source>
        <dbReference type="ARBA" id="ARBA00023239"/>
    </source>
</evidence>
<dbReference type="Proteomes" id="UP000240621">
    <property type="component" value="Unassembled WGS sequence"/>
</dbReference>
<evidence type="ECO:0000313" key="11">
    <source>
        <dbReference type="EMBL" id="PSK83982.1"/>
    </source>
</evidence>
<comment type="cofactor">
    <cofactor evidence="8">
        <name>S-adenosyl-L-methionine</name>
        <dbReference type="ChEBI" id="CHEBI:59789"/>
    </cofactor>
    <text evidence="8">Binds 1 S-adenosyl-L-methionine per subunit.</text>
</comment>
<dbReference type="HAMAP" id="MF_00917">
    <property type="entry name" value="QueE"/>
    <property type="match status" value="1"/>
</dbReference>
<keyword evidence="3 8" id="KW-0479">Metal-binding</keyword>
<dbReference type="Pfam" id="PF04055">
    <property type="entry name" value="Radical_SAM"/>
    <property type="match status" value="1"/>
</dbReference>
<feature type="binding site" evidence="8">
    <location>
        <begin position="159"/>
        <end position="161"/>
    </location>
    <ligand>
        <name>S-adenosyl-L-methionine</name>
        <dbReference type="ChEBI" id="CHEBI:59789"/>
    </ligand>
</feature>
<keyword evidence="13" id="KW-1185">Reference proteome</keyword>
<dbReference type="EMBL" id="PYGC01000003">
    <property type="protein sequence ID" value="PSK83982.1"/>
    <property type="molecule type" value="Genomic_DNA"/>
</dbReference>
<dbReference type="InterPro" id="IPR024924">
    <property type="entry name" value="7-CO-7-deazaguanine_synth-like"/>
</dbReference>
<protein>
    <recommendedName>
        <fullName evidence="8">7-carboxy-7-deazaguanine synthase</fullName>
        <shortName evidence="8">CDG synthase</shortName>
        <ecNumber evidence="8">4.3.99.3</ecNumber>
    </recommendedName>
    <alternativeName>
        <fullName evidence="8">Queuosine biosynthesis protein QueE</fullName>
    </alternativeName>
</protein>
<name>A0A2P8CGE8_9BACT</name>
<organism evidence="11 12">
    <name type="scientific">Prolixibacter denitrificans</name>
    <dbReference type="NCBI Taxonomy" id="1541063"/>
    <lineage>
        <taxon>Bacteria</taxon>
        <taxon>Pseudomonadati</taxon>
        <taxon>Bacteroidota</taxon>
        <taxon>Bacteroidia</taxon>
        <taxon>Marinilabiliales</taxon>
        <taxon>Prolixibacteraceae</taxon>
        <taxon>Prolixibacter</taxon>
    </lineage>
</organism>
<dbReference type="PROSITE" id="PS51918">
    <property type="entry name" value="RADICAL_SAM"/>
    <property type="match status" value="1"/>
</dbReference>
<evidence type="ECO:0000256" key="8">
    <source>
        <dbReference type="HAMAP-Rule" id="MF_00917"/>
    </source>
</evidence>
<evidence type="ECO:0000256" key="5">
    <source>
        <dbReference type="ARBA" id="ARBA00023004"/>
    </source>
</evidence>
<dbReference type="InterPro" id="IPR058240">
    <property type="entry name" value="rSAM_sf"/>
</dbReference>
<accession>A0A2P8CGE8</accession>
<reference evidence="11 12" key="1">
    <citation type="submission" date="2018-03" db="EMBL/GenBank/DDBJ databases">
        <title>Genomic Encyclopedia of Archaeal and Bacterial Type Strains, Phase II (KMG-II): from individual species to whole genera.</title>
        <authorList>
            <person name="Goeker M."/>
        </authorList>
    </citation>
    <scope>NUCLEOTIDE SEQUENCE [LARGE SCALE GENOMIC DNA]</scope>
    <source>
        <strain evidence="11 12">DSM 27267</strain>
    </source>
</reference>
<dbReference type="OrthoDB" id="9792276at2"/>
<feature type="domain" description="Radical SAM core" evidence="9">
    <location>
        <begin position="44"/>
        <end position="285"/>
    </location>
</feature>
<keyword evidence="2 8" id="KW-0949">S-adenosyl-L-methionine</keyword>
<dbReference type="Gene3D" id="3.20.20.70">
    <property type="entry name" value="Aldolase class I"/>
    <property type="match status" value="1"/>
</dbReference>
<dbReference type="EMBL" id="BLAU01000001">
    <property type="protein sequence ID" value="GET23524.1"/>
    <property type="molecule type" value="Genomic_DNA"/>
</dbReference>
<comment type="cofactor">
    <cofactor evidence="8">
        <name>Mg(2+)</name>
        <dbReference type="ChEBI" id="CHEBI:18420"/>
    </cofactor>
</comment>
<gene>
    <name evidence="8" type="primary">queE</name>
    <name evidence="11" type="ORF">CLV93_103408</name>
    <name evidence="10" type="ORF">JCM18694_37700</name>
</gene>
<evidence type="ECO:0000259" key="9">
    <source>
        <dbReference type="PROSITE" id="PS51918"/>
    </source>
</evidence>
<evidence type="ECO:0000256" key="4">
    <source>
        <dbReference type="ARBA" id="ARBA00022842"/>
    </source>
</evidence>
<feature type="binding site" evidence="8">
    <location>
        <position position="53"/>
    </location>
    <ligand>
        <name>substrate</name>
    </ligand>
</feature>
<evidence type="ECO:0000256" key="3">
    <source>
        <dbReference type="ARBA" id="ARBA00022723"/>
    </source>
</evidence>
<keyword evidence="1 8" id="KW-0004">4Fe-4S</keyword>
<comment type="caution">
    <text evidence="8">Lacks conserved residue(s) required for the propagation of feature annotation.</text>
</comment>
<feature type="binding site" evidence="8">
    <location>
        <position position="61"/>
    </location>
    <ligand>
        <name>[4Fe-4S] cluster</name>
        <dbReference type="ChEBI" id="CHEBI:49883"/>
        <note>4Fe-4S-S-AdoMet</note>
    </ligand>
</feature>
<keyword evidence="6 8" id="KW-0411">Iron-sulfur</keyword>
<comment type="subunit">
    <text evidence="8">Homodimer.</text>
</comment>
<evidence type="ECO:0000256" key="2">
    <source>
        <dbReference type="ARBA" id="ARBA00022691"/>
    </source>
</evidence>
<dbReference type="InterPro" id="IPR013785">
    <property type="entry name" value="Aldolase_TIM"/>
</dbReference>
<comment type="caution">
    <text evidence="11">The sequence shown here is derived from an EMBL/GenBank/DDBJ whole genome shotgun (WGS) entry which is preliminary data.</text>
</comment>
<reference evidence="10 13" key="2">
    <citation type="submission" date="2019-10" db="EMBL/GenBank/DDBJ databases">
        <title>Prolixibacter strains distinguished by the presence of nitrate reductase genes were adept at nitrate-dependent anaerobic corrosion of metallic iron and carbon steel.</title>
        <authorList>
            <person name="Iino T."/>
            <person name="Shono N."/>
            <person name="Ito K."/>
            <person name="Nakamura R."/>
            <person name="Sueoka K."/>
            <person name="Harayama S."/>
            <person name="Ohkuma M."/>
        </authorList>
    </citation>
    <scope>NUCLEOTIDE SEQUENCE [LARGE SCALE GENOMIC DNA]</scope>
    <source>
        <strain evidence="10 13">MIC1-1</strain>
    </source>
</reference>
<evidence type="ECO:0000313" key="13">
    <source>
        <dbReference type="Proteomes" id="UP000396862"/>
    </source>
</evidence>
<dbReference type="EC" id="4.3.99.3" evidence="8"/>
<dbReference type="GO" id="GO:0008616">
    <property type="term" value="P:tRNA queuosine(34) biosynthetic process"/>
    <property type="evidence" value="ECO:0007669"/>
    <property type="project" value="UniProtKB-UniRule"/>
</dbReference>
<dbReference type="SUPFAM" id="SSF102114">
    <property type="entry name" value="Radical SAM enzymes"/>
    <property type="match status" value="1"/>
</dbReference>
<comment type="catalytic activity">
    <reaction evidence="8">
        <text>6-carboxy-5,6,7,8-tetrahydropterin + H(+) = 7-carboxy-7-carbaguanine + NH4(+)</text>
        <dbReference type="Rhea" id="RHEA:27974"/>
        <dbReference type="ChEBI" id="CHEBI:15378"/>
        <dbReference type="ChEBI" id="CHEBI:28938"/>
        <dbReference type="ChEBI" id="CHEBI:61032"/>
        <dbReference type="ChEBI" id="CHEBI:61036"/>
        <dbReference type="EC" id="4.3.99.3"/>
    </reaction>
</comment>
<comment type="function">
    <text evidence="8">Catalyzes the complex heterocyclic radical-mediated conversion of 6-carboxy-5,6,7,8-tetrahydropterin (CPH4) to 7-carboxy-7-deazaguanine (CDG), a step common to the biosynthetic pathways of all 7-deazapurine-containing compounds.</text>
</comment>
<evidence type="ECO:0000256" key="1">
    <source>
        <dbReference type="ARBA" id="ARBA00022485"/>
    </source>
</evidence>
<feature type="binding site" evidence="8">
    <location>
        <position position="57"/>
    </location>
    <ligand>
        <name>[4Fe-4S] cluster</name>
        <dbReference type="ChEBI" id="CHEBI:49883"/>
        <note>4Fe-4S-S-AdoMet</note>
    </ligand>
</feature>
<dbReference type="PANTHER" id="PTHR42836">
    <property type="entry name" value="7-CARBOXY-7-DEAZAGUANINE SYNTHASE"/>
    <property type="match status" value="1"/>
</dbReference>
<evidence type="ECO:0000313" key="10">
    <source>
        <dbReference type="EMBL" id="GET23524.1"/>
    </source>
</evidence>
<dbReference type="InterPro" id="IPR007197">
    <property type="entry name" value="rSAM"/>
</dbReference>
<evidence type="ECO:0000256" key="6">
    <source>
        <dbReference type="ARBA" id="ARBA00023014"/>
    </source>
</evidence>
<feature type="binding site" evidence="8">
    <location>
        <position position="73"/>
    </location>
    <ligand>
        <name>[4Fe-4S] cluster</name>
        <dbReference type="ChEBI" id="CHEBI:49883"/>
        <note>4Fe-4S-S-AdoMet</note>
    </ligand>
</feature>
<dbReference type="Proteomes" id="UP000396862">
    <property type="component" value="Unassembled WGS sequence"/>
</dbReference>
<dbReference type="GO" id="GO:0051539">
    <property type="term" value="F:4 iron, 4 sulfur cluster binding"/>
    <property type="evidence" value="ECO:0007669"/>
    <property type="project" value="UniProtKB-UniRule"/>
</dbReference>
<dbReference type="AlphaFoldDB" id="A0A2P8CGE8"/>
<feature type="binding site" evidence="8">
    <location>
        <position position="112"/>
    </location>
    <ligand>
        <name>S-adenosyl-L-methionine</name>
        <dbReference type="ChEBI" id="CHEBI:59789"/>
    </ligand>
</feature>
<keyword evidence="7 8" id="KW-0456">Lyase</keyword>
<feature type="binding site" evidence="8">
    <location>
        <begin position="38"/>
        <end position="40"/>
    </location>
    <ligand>
        <name>substrate</name>
    </ligand>
</feature>